<organism evidence="9 10">
    <name type="scientific">Chroicocephalus maculipennis</name>
    <name type="common">Brown-hooded gull</name>
    <name type="synonym">Larus maculipennis</name>
    <dbReference type="NCBI Taxonomy" id="287016"/>
    <lineage>
        <taxon>Eukaryota</taxon>
        <taxon>Metazoa</taxon>
        <taxon>Chordata</taxon>
        <taxon>Craniata</taxon>
        <taxon>Vertebrata</taxon>
        <taxon>Euteleostomi</taxon>
        <taxon>Archelosauria</taxon>
        <taxon>Archosauria</taxon>
        <taxon>Dinosauria</taxon>
        <taxon>Saurischia</taxon>
        <taxon>Theropoda</taxon>
        <taxon>Coelurosauria</taxon>
        <taxon>Aves</taxon>
        <taxon>Neognathae</taxon>
        <taxon>Neoaves</taxon>
        <taxon>Charadriiformes</taxon>
        <taxon>Laridae</taxon>
        <taxon>Chroicocephalus</taxon>
    </lineage>
</organism>
<evidence type="ECO:0000256" key="3">
    <source>
        <dbReference type="ARBA" id="ARBA00022692"/>
    </source>
</evidence>
<dbReference type="PANTHER" id="PTHR13598:SF2">
    <property type="entry name" value="NUCLEAR ENVELOPE INTEGRAL MEMBRANE PROTEIN 1"/>
    <property type="match status" value="1"/>
</dbReference>
<feature type="non-terminal residue" evidence="9">
    <location>
        <position position="1"/>
    </location>
</feature>
<dbReference type="InterPro" id="IPR019358">
    <property type="entry name" value="NEMP_fam"/>
</dbReference>
<keyword evidence="4" id="KW-0732">Signal</keyword>
<evidence type="ECO:0000256" key="4">
    <source>
        <dbReference type="ARBA" id="ARBA00022729"/>
    </source>
</evidence>
<feature type="transmembrane region" description="Helical" evidence="8">
    <location>
        <begin position="161"/>
        <end position="178"/>
    </location>
</feature>
<comment type="similarity">
    <text evidence="2">Belongs to the NEMP family.</text>
</comment>
<dbReference type="PANTHER" id="PTHR13598">
    <property type="entry name" value="AT07567P-RELATED"/>
    <property type="match status" value="1"/>
</dbReference>
<comment type="subcellular location">
    <subcellularLocation>
        <location evidence="1">Nucleus inner membrane</location>
        <topology evidence="1">Multi-pass membrane protein</topology>
        <orientation evidence="1">Nucleoplasmic side</orientation>
    </subcellularLocation>
</comment>
<reference evidence="9 10" key="1">
    <citation type="submission" date="2019-09" db="EMBL/GenBank/DDBJ databases">
        <title>Bird 10,000 Genomes (B10K) Project - Family phase.</title>
        <authorList>
            <person name="Zhang G."/>
        </authorList>
    </citation>
    <scope>NUCLEOTIDE SEQUENCE [LARGE SCALE GENOMIC DNA]</scope>
    <source>
        <strain evidence="9">B10K-DU-021-33</strain>
        <tissue evidence="9">Mixed tissue sample</tissue>
    </source>
</reference>
<accession>A0A7K5NZ05</accession>
<evidence type="ECO:0000256" key="2">
    <source>
        <dbReference type="ARBA" id="ARBA00005748"/>
    </source>
</evidence>
<evidence type="ECO:0000256" key="7">
    <source>
        <dbReference type="ARBA" id="ARBA00023242"/>
    </source>
</evidence>
<dbReference type="GO" id="GO:0005637">
    <property type="term" value="C:nuclear inner membrane"/>
    <property type="evidence" value="ECO:0007669"/>
    <property type="project" value="UniProtKB-SubCell"/>
</dbReference>
<feature type="transmembrane region" description="Helical" evidence="8">
    <location>
        <begin position="13"/>
        <end position="36"/>
    </location>
</feature>
<protein>
    <submittedName>
        <fullName evidence="9">NEMP1 protein</fullName>
    </submittedName>
</protein>
<evidence type="ECO:0000256" key="6">
    <source>
        <dbReference type="ARBA" id="ARBA00023136"/>
    </source>
</evidence>
<dbReference type="Proteomes" id="UP000524558">
    <property type="component" value="Unassembled WGS sequence"/>
</dbReference>
<sequence length="444" mass="51003">AAGGMKPAPVRRWLLPPLVLLLLPPPLLLFGGAALLNPSALGCAGARESVLPLYEGHVYHLETPHHFCYTNTRVPQWHDIWTRTQIRVNSSRMIRVTQVDSEEELEKFNMWNVVFSFLKEKLNDTSIDVDLYSNKTCLKVELLEAGTTYCVVLFRRFDPKLFLVFFLGLLLFFCGDMLSRSQLFYYSAGISFGLLASLLILVYMMSKVMPKKSPVYFLLVGGWSFSLYLLQLIFKNLREICKSYWQYLLGYLLLVGFLSFGVCYRYGPLENERSINLLSWALQLLGLLLMYSGIQIHPVALAFVVMAICTKNLDYPVQWAFTAYRRMRSARLGPSPPRLLTEEEYRVQGEVETRKALEELRNYCRSPDFSAWTAVSRIQSPKRFADFVGGASHVTPDEVSVHEREYGLGGIFFEDQLFEEEDEDDSFERNHANYSLTHNYLDAD</sequence>
<evidence type="ECO:0000256" key="1">
    <source>
        <dbReference type="ARBA" id="ARBA00004575"/>
    </source>
</evidence>
<dbReference type="Pfam" id="PF10225">
    <property type="entry name" value="NEMP"/>
    <property type="match status" value="1"/>
</dbReference>
<keyword evidence="3 8" id="KW-0812">Transmembrane</keyword>
<feature type="transmembrane region" description="Helical" evidence="8">
    <location>
        <begin position="245"/>
        <end position="263"/>
    </location>
</feature>
<evidence type="ECO:0000313" key="10">
    <source>
        <dbReference type="Proteomes" id="UP000524558"/>
    </source>
</evidence>
<proteinExistence type="inferred from homology"/>
<feature type="transmembrane region" description="Helical" evidence="8">
    <location>
        <begin position="184"/>
        <end position="203"/>
    </location>
</feature>
<gene>
    <name evidence="9" type="primary">Nemp1</name>
    <name evidence="9" type="ORF">CHRMAC_R12546</name>
</gene>
<evidence type="ECO:0000313" key="9">
    <source>
        <dbReference type="EMBL" id="NWT48132.1"/>
    </source>
</evidence>
<keyword evidence="5 8" id="KW-1133">Transmembrane helix</keyword>
<evidence type="ECO:0000256" key="5">
    <source>
        <dbReference type="ARBA" id="ARBA00022989"/>
    </source>
</evidence>
<feature type="transmembrane region" description="Helical" evidence="8">
    <location>
        <begin position="215"/>
        <end position="233"/>
    </location>
</feature>
<dbReference type="EMBL" id="VYZF01003667">
    <property type="protein sequence ID" value="NWT48132.1"/>
    <property type="molecule type" value="Genomic_DNA"/>
</dbReference>
<feature type="non-terminal residue" evidence="9">
    <location>
        <position position="444"/>
    </location>
</feature>
<name>A0A7K5NZ05_CHRMC</name>
<comment type="caution">
    <text evidence="9">The sequence shown here is derived from an EMBL/GenBank/DDBJ whole genome shotgun (WGS) entry which is preliminary data.</text>
</comment>
<keyword evidence="6 8" id="KW-0472">Membrane</keyword>
<keyword evidence="7" id="KW-0539">Nucleus</keyword>
<evidence type="ECO:0000256" key="8">
    <source>
        <dbReference type="SAM" id="Phobius"/>
    </source>
</evidence>
<dbReference type="AlphaFoldDB" id="A0A7K5NZ05"/>
<keyword evidence="10" id="KW-1185">Reference proteome</keyword>